<dbReference type="EMBL" id="CM003156">
    <property type="protein sequence ID" value="KIS66667.1"/>
    <property type="molecule type" value="Genomic_DNA"/>
</dbReference>
<dbReference type="AlphaFoldDB" id="A0A0D1BXL4"/>
<reference evidence="1 2" key="1">
    <citation type="journal article" date="2006" name="Nature">
        <title>Insights from the genome of the biotrophic fungal plant pathogen Ustilago maydis.</title>
        <authorList>
            <person name="Kamper J."/>
            <person name="Kahmann R."/>
            <person name="Bolker M."/>
            <person name="Ma L.J."/>
            <person name="Brefort T."/>
            <person name="Saville B.J."/>
            <person name="Banuett F."/>
            <person name="Kronstad J.W."/>
            <person name="Gold S.E."/>
            <person name="Muller O."/>
            <person name="Perlin M.H."/>
            <person name="Wosten H.A."/>
            <person name="de Vries R."/>
            <person name="Ruiz-Herrera J."/>
            <person name="Reynaga-Pena C.G."/>
            <person name="Snetselaar K."/>
            <person name="McCann M."/>
            <person name="Perez-Martin J."/>
            <person name="Feldbrugge M."/>
            <person name="Basse C.W."/>
            <person name="Steinberg G."/>
            <person name="Ibeas J.I."/>
            <person name="Holloman W."/>
            <person name="Guzman P."/>
            <person name="Farman M."/>
            <person name="Stajich J.E."/>
            <person name="Sentandreu R."/>
            <person name="Gonzalez-Prieto J.M."/>
            <person name="Kennell J.C."/>
            <person name="Molina L."/>
            <person name="Schirawski J."/>
            <person name="Mendoza-Mendoza A."/>
            <person name="Greilinger D."/>
            <person name="Munch K."/>
            <person name="Rossel N."/>
            <person name="Scherer M."/>
            <person name="Vranes M."/>
            <person name="Ladendorf O."/>
            <person name="Vincon V."/>
            <person name="Fuchs U."/>
            <person name="Sandrock B."/>
            <person name="Meng S."/>
            <person name="Ho E.C."/>
            <person name="Cahill M.J."/>
            <person name="Boyce K.J."/>
            <person name="Klose J."/>
            <person name="Klosterman S.J."/>
            <person name="Deelstra H.J."/>
            <person name="Ortiz-Castellanos L."/>
            <person name="Li W."/>
            <person name="Sanchez-Alonso P."/>
            <person name="Schreier P.H."/>
            <person name="Hauser-Hahn I."/>
            <person name="Vaupel M."/>
            <person name="Koopmann E."/>
            <person name="Friedrich G."/>
            <person name="Voss H."/>
            <person name="Schluter T."/>
            <person name="Margolis J."/>
            <person name="Platt D."/>
            <person name="Swimmer C."/>
            <person name="Gnirke A."/>
            <person name="Chen F."/>
            <person name="Vysotskaia V."/>
            <person name="Mannhaupt G."/>
            <person name="Guldener U."/>
            <person name="Munsterkotter M."/>
            <person name="Haase D."/>
            <person name="Oesterheld M."/>
            <person name="Mewes H.W."/>
            <person name="Mauceli E.W."/>
            <person name="DeCaprio D."/>
            <person name="Wade C.M."/>
            <person name="Butler J."/>
            <person name="Young S."/>
            <person name="Jaffe D.B."/>
            <person name="Calvo S."/>
            <person name="Nusbaum C."/>
            <person name="Galagan J."/>
            <person name="Birren B.W."/>
        </authorList>
    </citation>
    <scope>NUCLEOTIDE SEQUENCE [LARGE SCALE GENOMIC DNA]</scope>
    <source>
        <strain evidence="2">DSM 14603 / FGSC 9021 / UM521</strain>
    </source>
</reference>
<sequence>MSFSLYVGSSYNWLAVATTGQMRESVFFQVPSLGASLAYSHSRPATCVNLPWASRYQRYVMNRVKLRRSETPTRTHPVTEKLADIPRAYSFPSGHSCVPFG</sequence>
<dbReference type="RefSeq" id="XP_011391612.1">
    <property type="nucleotide sequence ID" value="XM_011393310.1"/>
</dbReference>
<name>A0A0D1BXL4_MYCMD</name>
<organism evidence="1 2">
    <name type="scientific">Mycosarcoma maydis</name>
    <name type="common">Corn smut fungus</name>
    <name type="synonym">Ustilago maydis</name>
    <dbReference type="NCBI Taxonomy" id="5270"/>
    <lineage>
        <taxon>Eukaryota</taxon>
        <taxon>Fungi</taxon>
        <taxon>Dikarya</taxon>
        <taxon>Basidiomycota</taxon>
        <taxon>Ustilaginomycotina</taxon>
        <taxon>Ustilaginomycetes</taxon>
        <taxon>Ustilaginales</taxon>
        <taxon>Ustilaginaceae</taxon>
        <taxon>Mycosarcoma</taxon>
    </lineage>
</organism>
<evidence type="ECO:0000313" key="2">
    <source>
        <dbReference type="Proteomes" id="UP000000561"/>
    </source>
</evidence>
<accession>A0A0D1BXL4</accession>
<dbReference type="Proteomes" id="UP000000561">
    <property type="component" value="Chromosome 17"/>
</dbReference>
<proteinExistence type="predicted"/>
<dbReference type="InParanoid" id="A0A0D1BXL4"/>
<protein>
    <submittedName>
        <fullName evidence="1">Uncharacterized protein</fullName>
    </submittedName>
</protein>
<dbReference type="VEuPathDB" id="FungiDB:UMAG_04728"/>
<evidence type="ECO:0000313" key="1">
    <source>
        <dbReference type="EMBL" id="KIS66667.1"/>
    </source>
</evidence>
<dbReference type="GeneID" id="23564816"/>
<gene>
    <name evidence="1" type="ORF">UMAG_04728</name>
</gene>
<dbReference type="KEGG" id="uma:UMAG_04728"/>
<keyword evidence="2" id="KW-1185">Reference proteome</keyword>